<feature type="domain" description="Histidine phosphotransferase ChpT C-terminal" evidence="1">
    <location>
        <begin position="78"/>
        <end position="198"/>
    </location>
</feature>
<dbReference type="EMBL" id="UOFW01000219">
    <property type="protein sequence ID" value="VAX07781.1"/>
    <property type="molecule type" value="Genomic_DNA"/>
</dbReference>
<reference evidence="2" key="1">
    <citation type="submission" date="2018-06" db="EMBL/GenBank/DDBJ databases">
        <authorList>
            <person name="Zhirakovskaya E."/>
        </authorList>
    </citation>
    <scope>NUCLEOTIDE SEQUENCE</scope>
</reference>
<dbReference type="Pfam" id="PF10090">
    <property type="entry name" value="HPTransfase"/>
    <property type="match status" value="1"/>
</dbReference>
<evidence type="ECO:0000313" key="2">
    <source>
        <dbReference type="EMBL" id="VAX07781.1"/>
    </source>
</evidence>
<evidence type="ECO:0000259" key="1">
    <source>
        <dbReference type="Pfam" id="PF10090"/>
    </source>
</evidence>
<dbReference type="Gene3D" id="3.30.565.10">
    <property type="entry name" value="Histidine kinase-like ATPase, C-terminal domain"/>
    <property type="match status" value="1"/>
</dbReference>
<gene>
    <name evidence="2" type="ORF">MNBD_ALPHA03-973</name>
</gene>
<protein>
    <recommendedName>
        <fullName evidence="1">Histidine phosphotransferase ChpT C-terminal domain-containing protein</fullName>
    </recommendedName>
</protein>
<dbReference type="InterPro" id="IPR018762">
    <property type="entry name" value="ChpT_C"/>
</dbReference>
<sequence length="213" mass="23354">MNDVDFSALLCSRLCHDLISPVGAIANGLEILVDENDDVMRAEVMKLLAQSAETTSARLKFYRLSFGSAGGFGEKVPLREAESAIKGLYLSGNIDLTWQSDIGGMDKDAMKIMLNMVLLAGESLFRGGEMLIEIKEEAPTVSVMVKVRGDKIIFSELIRKALMGEIQEQEIEVKTAPAFLAASAAQKIDCKIQHMMHDEQSFSLQMSYQDGGI</sequence>
<dbReference type="AlphaFoldDB" id="A0A3B1B122"/>
<dbReference type="Gene3D" id="1.10.287.130">
    <property type="match status" value="1"/>
</dbReference>
<proteinExistence type="predicted"/>
<accession>A0A3B1B122</accession>
<dbReference type="InterPro" id="IPR036890">
    <property type="entry name" value="HATPase_C_sf"/>
</dbReference>
<organism evidence="2">
    <name type="scientific">hydrothermal vent metagenome</name>
    <dbReference type="NCBI Taxonomy" id="652676"/>
    <lineage>
        <taxon>unclassified sequences</taxon>
        <taxon>metagenomes</taxon>
        <taxon>ecological metagenomes</taxon>
    </lineage>
</organism>
<name>A0A3B1B122_9ZZZZ</name>